<dbReference type="EMBL" id="BMKI01000011">
    <property type="protein sequence ID" value="GGD01212.1"/>
    <property type="molecule type" value="Genomic_DNA"/>
</dbReference>
<dbReference type="Pfam" id="PF04991">
    <property type="entry name" value="LicD"/>
    <property type="match status" value="1"/>
</dbReference>
<evidence type="ECO:0000313" key="2">
    <source>
        <dbReference type="EMBL" id="GGD01212.1"/>
    </source>
</evidence>
<evidence type="ECO:0000259" key="1">
    <source>
        <dbReference type="Pfam" id="PF04991"/>
    </source>
</evidence>
<dbReference type="InterPro" id="IPR052942">
    <property type="entry name" value="LPS_cholinephosphotransferase"/>
</dbReference>
<organism evidence="2 3">
    <name type="scientific">Enterococcus wangshanyuanii</name>
    <dbReference type="NCBI Taxonomy" id="2005703"/>
    <lineage>
        <taxon>Bacteria</taxon>
        <taxon>Bacillati</taxon>
        <taxon>Bacillota</taxon>
        <taxon>Bacilli</taxon>
        <taxon>Lactobacillales</taxon>
        <taxon>Enterococcaceae</taxon>
        <taxon>Enterococcus</taxon>
    </lineage>
</organism>
<proteinExistence type="predicted"/>
<evidence type="ECO:0000313" key="3">
    <source>
        <dbReference type="Proteomes" id="UP000630615"/>
    </source>
</evidence>
<reference evidence="3" key="1">
    <citation type="journal article" date="2019" name="Int. J. Syst. Evol. Microbiol.">
        <title>The Global Catalogue of Microorganisms (GCM) 10K type strain sequencing project: providing services to taxonomists for standard genome sequencing and annotation.</title>
        <authorList>
            <consortium name="The Broad Institute Genomics Platform"/>
            <consortium name="The Broad Institute Genome Sequencing Center for Infectious Disease"/>
            <person name="Wu L."/>
            <person name="Ma J."/>
        </authorList>
    </citation>
    <scope>NUCLEOTIDE SEQUENCE [LARGE SCALE GENOMIC DNA]</scope>
    <source>
        <strain evidence="3">CGMCC 1.15942</strain>
    </source>
</reference>
<accession>A0ABQ1PQP6</accession>
<dbReference type="InterPro" id="IPR007074">
    <property type="entry name" value="LicD/FKTN/FKRP_NTP_transf"/>
</dbReference>
<gene>
    <name evidence="2" type="primary">licD1</name>
    <name evidence="2" type="ORF">GCM10011573_33470</name>
</gene>
<dbReference type="PANTHER" id="PTHR43404:SF2">
    <property type="entry name" value="LIPOPOLYSACCHARIDE CHOLINEPHOSPHOTRANSFERASE LICD"/>
    <property type="match status" value="1"/>
</dbReference>
<name>A0ABQ1PQP6_9ENTE</name>
<dbReference type="Proteomes" id="UP000630615">
    <property type="component" value="Unassembled WGS sequence"/>
</dbReference>
<dbReference type="GO" id="GO:0016740">
    <property type="term" value="F:transferase activity"/>
    <property type="evidence" value="ECO:0007669"/>
    <property type="project" value="UniProtKB-KW"/>
</dbReference>
<feature type="domain" description="LicD/FKTN/FKRP nucleotidyltransferase" evidence="1">
    <location>
        <begin position="23"/>
        <end position="250"/>
    </location>
</feature>
<sequence>MTDVRKIQEIDLNNMKILLSLFEKHKLNYYMLGGTFLGSIRHKGFIPWDDDIDIGLPRNDYEKFCNQYFKELPDFLTMENYKTNSDYRYYITRVLDTRTKVVEIRNKDVQEFTYIAIDIFPLDGMPNNFIFRKLRIYRILFHKLLISLSYIDTVDKKRHRNFIEKFLIKIGEKVSFAKFVNPYKEKEKIDRLLKKNTFENSSYISNIMGAYREKEVMPKKIFEKGHMYPFEDIQMNGPENADEYLTRLYGDYMKIPSNQDIDSKSHYELLPGDTDE</sequence>
<keyword evidence="3" id="KW-1185">Reference proteome</keyword>
<protein>
    <submittedName>
        <fullName evidence="2">Phosphorylcholine transferase LicD</fullName>
    </submittedName>
</protein>
<dbReference type="RefSeq" id="WP_088271304.1">
    <property type="nucleotide sequence ID" value="NZ_BMKI01000011.1"/>
</dbReference>
<keyword evidence="2" id="KW-0808">Transferase</keyword>
<dbReference type="PANTHER" id="PTHR43404">
    <property type="entry name" value="LIPOPOLYSACCHARIDE CHOLINEPHOSPHOTRANSFERASE LICD"/>
    <property type="match status" value="1"/>
</dbReference>
<comment type="caution">
    <text evidence="2">The sequence shown here is derived from an EMBL/GenBank/DDBJ whole genome shotgun (WGS) entry which is preliminary data.</text>
</comment>